<reference evidence="8 9" key="1">
    <citation type="submission" date="2018-06" db="EMBL/GenBank/DDBJ databases">
        <title>Genomic Encyclopedia of Type Strains, Phase IV (KMG-IV): sequencing the most valuable type-strain genomes for metagenomic binning, comparative biology and taxonomic classification.</title>
        <authorList>
            <person name="Goeker M."/>
        </authorList>
    </citation>
    <scope>NUCLEOTIDE SEQUENCE [LARGE SCALE GENOMIC DNA]</scope>
    <source>
        <strain evidence="8 9">DSM 5</strain>
    </source>
</reference>
<evidence type="ECO:0000256" key="6">
    <source>
        <dbReference type="RuleBase" id="RU366058"/>
    </source>
</evidence>
<evidence type="ECO:0000256" key="3">
    <source>
        <dbReference type="ARBA" id="ARBA00022692"/>
    </source>
</evidence>
<evidence type="ECO:0000313" key="8">
    <source>
        <dbReference type="EMBL" id="PZX05741.1"/>
    </source>
</evidence>
<protein>
    <recommendedName>
        <fullName evidence="6">TVP38/TMEM64 family membrane protein</fullName>
    </recommendedName>
</protein>
<keyword evidence="4 6" id="KW-1133">Transmembrane helix</keyword>
<dbReference type="Pfam" id="PF09335">
    <property type="entry name" value="VTT_dom"/>
    <property type="match status" value="1"/>
</dbReference>
<dbReference type="Proteomes" id="UP000248646">
    <property type="component" value="Unassembled WGS sequence"/>
</dbReference>
<feature type="domain" description="VTT" evidence="7">
    <location>
        <begin position="87"/>
        <end position="191"/>
    </location>
</feature>
<dbReference type="InterPro" id="IPR015414">
    <property type="entry name" value="TMEM64"/>
</dbReference>
<dbReference type="EMBL" id="QKZI01000002">
    <property type="protein sequence ID" value="PZX05741.1"/>
    <property type="molecule type" value="Genomic_DNA"/>
</dbReference>
<keyword evidence="3 6" id="KW-0812">Transmembrane</keyword>
<dbReference type="GO" id="GO:0005886">
    <property type="term" value="C:plasma membrane"/>
    <property type="evidence" value="ECO:0007669"/>
    <property type="project" value="UniProtKB-SubCell"/>
</dbReference>
<evidence type="ECO:0000256" key="5">
    <source>
        <dbReference type="ARBA" id="ARBA00023136"/>
    </source>
</evidence>
<dbReference type="AlphaFoldDB" id="A0A2W7MHW9"/>
<comment type="subcellular location">
    <subcellularLocation>
        <location evidence="1 6">Cell membrane</location>
        <topology evidence="1 6">Multi-pass membrane protein</topology>
    </subcellularLocation>
</comment>
<feature type="transmembrane region" description="Helical" evidence="6">
    <location>
        <begin position="21"/>
        <end position="42"/>
    </location>
</feature>
<feature type="transmembrane region" description="Helical" evidence="6">
    <location>
        <begin position="62"/>
        <end position="89"/>
    </location>
</feature>
<feature type="transmembrane region" description="Helical" evidence="6">
    <location>
        <begin position="204"/>
        <end position="220"/>
    </location>
</feature>
<keyword evidence="2 6" id="KW-1003">Cell membrane</keyword>
<dbReference type="PANTHER" id="PTHR12677:SF55">
    <property type="entry name" value="UNDECAPRENYL PHOSPHATE TRANSPORTER SAOUHSC_00901-RELATED"/>
    <property type="match status" value="1"/>
</dbReference>
<feature type="transmembrane region" description="Helical" evidence="6">
    <location>
        <begin position="171"/>
        <end position="192"/>
    </location>
</feature>
<organism evidence="8 9">
    <name type="scientific">Psychrobacillus insolitus</name>
    <dbReference type="NCBI Taxonomy" id="1461"/>
    <lineage>
        <taxon>Bacteria</taxon>
        <taxon>Bacillati</taxon>
        <taxon>Bacillota</taxon>
        <taxon>Bacilli</taxon>
        <taxon>Bacillales</taxon>
        <taxon>Bacillaceae</taxon>
        <taxon>Psychrobacillus</taxon>
    </lineage>
</organism>
<dbReference type="InterPro" id="IPR032816">
    <property type="entry name" value="VTT_dom"/>
</dbReference>
<evidence type="ECO:0000256" key="1">
    <source>
        <dbReference type="ARBA" id="ARBA00004651"/>
    </source>
</evidence>
<proteinExistence type="inferred from homology"/>
<gene>
    <name evidence="8" type="ORF">C7437_102202</name>
</gene>
<feature type="transmembrane region" description="Helical" evidence="6">
    <location>
        <begin position="142"/>
        <end position="164"/>
    </location>
</feature>
<keyword evidence="5 6" id="KW-0472">Membrane</keyword>
<comment type="similarity">
    <text evidence="6">Belongs to the TVP38/TMEM64 family.</text>
</comment>
<dbReference type="PANTHER" id="PTHR12677">
    <property type="entry name" value="GOLGI APPARATUS MEMBRANE PROTEIN TVP38-RELATED"/>
    <property type="match status" value="1"/>
</dbReference>
<name>A0A2W7MHW9_9BACI</name>
<evidence type="ECO:0000256" key="2">
    <source>
        <dbReference type="ARBA" id="ARBA00022475"/>
    </source>
</evidence>
<dbReference type="RefSeq" id="WP_245909248.1">
    <property type="nucleotide sequence ID" value="NZ_QKZI01000002.1"/>
</dbReference>
<accession>A0A2W7MHW9</accession>
<evidence type="ECO:0000313" key="9">
    <source>
        <dbReference type="Proteomes" id="UP000248646"/>
    </source>
</evidence>
<feature type="transmembrane region" description="Helical" evidence="6">
    <location>
        <begin position="101"/>
        <end position="122"/>
    </location>
</feature>
<comment type="caution">
    <text evidence="8">The sequence shown here is derived from an EMBL/GenBank/DDBJ whole genome shotgun (WGS) entry which is preliminary data.</text>
</comment>
<evidence type="ECO:0000259" key="7">
    <source>
        <dbReference type="Pfam" id="PF09335"/>
    </source>
</evidence>
<evidence type="ECO:0000256" key="4">
    <source>
        <dbReference type="ARBA" id="ARBA00022989"/>
    </source>
</evidence>
<sequence>MINERIGDKMKKILNKFTTKKWLMWIGLLLLLIFFIFNKDLITLLIDRDVDKIRSFLTSNMAYAFFFMFLVMVIQNSFTVFPLILVITINLNLFGFINGFLWSWFTSVLASILVFYGVRYIFQGMIIEKFNPKLIEKVDANGFAYVFQARIFPFVPTSLVNILAGLSTIRIMPFTIATAIGNFLFFFALALIPAGIIKADLNEYVVWVIILGAVLLYYLFKLLQKKRKAAGKIESND</sequence>
<keyword evidence="9" id="KW-1185">Reference proteome</keyword>